<gene>
    <name evidence="4" type="ORF">KDA27_18310</name>
</gene>
<evidence type="ECO:0000313" key="5">
    <source>
        <dbReference type="Proteomes" id="UP000739538"/>
    </source>
</evidence>
<dbReference type="Proteomes" id="UP000739538">
    <property type="component" value="Unassembled WGS sequence"/>
</dbReference>
<dbReference type="GO" id="GO:0003755">
    <property type="term" value="F:peptidyl-prolyl cis-trans isomerase activity"/>
    <property type="evidence" value="ECO:0007669"/>
    <property type="project" value="UniProtKB-KW"/>
</dbReference>
<keyword evidence="1" id="KW-0697">Rotamase</keyword>
<dbReference type="AlphaFoldDB" id="A0A956SER7"/>
<dbReference type="PANTHER" id="PTHR47245:SF2">
    <property type="entry name" value="PEPTIDYL-PROLYL CIS-TRANS ISOMERASE HP_0175-RELATED"/>
    <property type="match status" value="1"/>
</dbReference>
<dbReference type="SUPFAM" id="SSF54534">
    <property type="entry name" value="FKBP-like"/>
    <property type="match status" value="1"/>
</dbReference>
<feature type="domain" description="PpiC" evidence="3">
    <location>
        <begin position="150"/>
        <end position="245"/>
    </location>
</feature>
<name>A0A956SER7_UNCEI</name>
<evidence type="ECO:0000313" key="4">
    <source>
        <dbReference type="EMBL" id="MCA9757761.1"/>
    </source>
</evidence>
<dbReference type="Pfam" id="PF13145">
    <property type="entry name" value="Rotamase_2"/>
    <property type="match status" value="1"/>
</dbReference>
<sequence>MRTMLWTAASAAVLFAVACGNPNPQAESPPSGDPADDTVLATVGDQEIRVRDLLHKIEVQIPAMAEARGVQDIRQKRQVLSQMVDQYLWVLLAEQNGWDNDPEFLAVLELSRKYILANHSAEKAVYSEAQPTGEQIATYYRENADQFRLPATCKASHIVVATEQEAREVQRLIRGGADFGEVAKARSLDRTARSGGLLGTVAENLDLKGYGSRPDLTQMLLSMPDGVVSDPVLVPDGWAVFTAYEHEPQRVRPFEEVQASIQDILYKKKANELFAETLARLRKDA</sequence>
<dbReference type="SUPFAM" id="SSF109998">
    <property type="entry name" value="Triger factor/SurA peptide-binding domain-like"/>
    <property type="match status" value="1"/>
</dbReference>
<dbReference type="InterPro" id="IPR000297">
    <property type="entry name" value="PPIase_PpiC"/>
</dbReference>
<dbReference type="PROSITE" id="PS51257">
    <property type="entry name" value="PROKAR_LIPOPROTEIN"/>
    <property type="match status" value="1"/>
</dbReference>
<evidence type="ECO:0000256" key="1">
    <source>
        <dbReference type="PROSITE-ProRule" id="PRU00278"/>
    </source>
</evidence>
<dbReference type="EMBL" id="JAGQHS010000119">
    <property type="protein sequence ID" value="MCA9757761.1"/>
    <property type="molecule type" value="Genomic_DNA"/>
</dbReference>
<organism evidence="4 5">
    <name type="scientific">Eiseniibacteriota bacterium</name>
    <dbReference type="NCBI Taxonomy" id="2212470"/>
    <lineage>
        <taxon>Bacteria</taxon>
        <taxon>Candidatus Eiseniibacteriota</taxon>
    </lineage>
</organism>
<protein>
    <submittedName>
        <fullName evidence="4">Peptidyl-prolyl cis-trans isomerase</fullName>
    </submittedName>
</protein>
<dbReference type="InterPro" id="IPR027304">
    <property type="entry name" value="Trigger_fact/SurA_dom_sf"/>
</dbReference>
<reference evidence="4" key="2">
    <citation type="journal article" date="2021" name="Microbiome">
        <title>Successional dynamics and alternative stable states in a saline activated sludge microbial community over 9 years.</title>
        <authorList>
            <person name="Wang Y."/>
            <person name="Ye J."/>
            <person name="Ju F."/>
            <person name="Liu L."/>
            <person name="Boyd J.A."/>
            <person name="Deng Y."/>
            <person name="Parks D.H."/>
            <person name="Jiang X."/>
            <person name="Yin X."/>
            <person name="Woodcroft B.J."/>
            <person name="Tyson G.W."/>
            <person name="Hugenholtz P."/>
            <person name="Polz M.F."/>
            <person name="Zhang T."/>
        </authorList>
    </citation>
    <scope>NUCLEOTIDE SEQUENCE</scope>
    <source>
        <strain evidence="4">HKST-UBA02</strain>
    </source>
</reference>
<dbReference type="InterPro" id="IPR050245">
    <property type="entry name" value="PrsA_foldase"/>
</dbReference>
<feature type="signal peptide" evidence="2">
    <location>
        <begin position="1"/>
        <end position="26"/>
    </location>
</feature>
<keyword evidence="1 4" id="KW-0413">Isomerase</keyword>
<accession>A0A956SER7</accession>
<comment type="caution">
    <text evidence="4">The sequence shown here is derived from an EMBL/GenBank/DDBJ whole genome shotgun (WGS) entry which is preliminary data.</text>
</comment>
<keyword evidence="2" id="KW-0732">Signal</keyword>
<proteinExistence type="predicted"/>
<evidence type="ECO:0000256" key="2">
    <source>
        <dbReference type="SAM" id="SignalP"/>
    </source>
</evidence>
<dbReference type="PROSITE" id="PS50198">
    <property type="entry name" value="PPIC_PPIASE_2"/>
    <property type="match status" value="1"/>
</dbReference>
<dbReference type="InterPro" id="IPR023058">
    <property type="entry name" value="PPIase_PpiC_CS"/>
</dbReference>
<dbReference type="PANTHER" id="PTHR47245">
    <property type="entry name" value="PEPTIDYLPROLYL ISOMERASE"/>
    <property type="match status" value="1"/>
</dbReference>
<evidence type="ECO:0000259" key="3">
    <source>
        <dbReference type="PROSITE" id="PS50198"/>
    </source>
</evidence>
<feature type="non-terminal residue" evidence="4">
    <location>
        <position position="285"/>
    </location>
</feature>
<reference evidence="4" key="1">
    <citation type="submission" date="2020-04" db="EMBL/GenBank/DDBJ databases">
        <authorList>
            <person name="Zhang T."/>
        </authorList>
    </citation>
    <scope>NUCLEOTIDE SEQUENCE</scope>
    <source>
        <strain evidence="4">HKST-UBA02</strain>
    </source>
</reference>
<dbReference type="Gene3D" id="3.10.50.40">
    <property type="match status" value="1"/>
</dbReference>
<feature type="chain" id="PRO_5036923511" evidence="2">
    <location>
        <begin position="27"/>
        <end position="285"/>
    </location>
</feature>
<dbReference type="PROSITE" id="PS01096">
    <property type="entry name" value="PPIC_PPIASE_1"/>
    <property type="match status" value="1"/>
</dbReference>
<dbReference type="InterPro" id="IPR046357">
    <property type="entry name" value="PPIase_dom_sf"/>
</dbReference>